<dbReference type="InterPro" id="IPR029787">
    <property type="entry name" value="Nucleotide_cyclase"/>
</dbReference>
<organism evidence="3 4">
    <name type="scientific">Fervidobacterium gondwanense DSM 13020</name>
    <dbReference type="NCBI Taxonomy" id="1121883"/>
    <lineage>
        <taxon>Bacteria</taxon>
        <taxon>Thermotogati</taxon>
        <taxon>Thermotogota</taxon>
        <taxon>Thermotogae</taxon>
        <taxon>Thermotogales</taxon>
        <taxon>Fervidobacteriaceae</taxon>
        <taxon>Fervidobacterium</taxon>
    </lineage>
</organism>
<feature type="coiled-coil region" evidence="1">
    <location>
        <begin position="94"/>
        <end position="175"/>
    </location>
</feature>
<dbReference type="RefSeq" id="WP_072758449.1">
    <property type="nucleotide sequence ID" value="NZ_FRDJ01000003.1"/>
</dbReference>
<dbReference type="SMART" id="SM00267">
    <property type="entry name" value="GGDEF"/>
    <property type="match status" value="1"/>
</dbReference>
<dbReference type="SUPFAM" id="SSF55073">
    <property type="entry name" value="Nucleotide cyclase"/>
    <property type="match status" value="1"/>
</dbReference>
<keyword evidence="1" id="KW-0175">Coiled coil</keyword>
<dbReference type="Pfam" id="PF00990">
    <property type="entry name" value="GGDEF"/>
    <property type="match status" value="1"/>
</dbReference>
<protein>
    <submittedName>
        <fullName evidence="3">Diguanylate cyclase (GGDEF) domain-containing protein</fullName>
    </submittedName>
</protein>
<evidence type="ECO:0000259" key="2">
    <source>
        <dbReference type="PROSITE" id="PS50887"/>
    </source>
</evidence>
<dbReference type="GO" id="GO:0052621">
    <property type="term" value="F:diguanylate cyclase activity"/>
    <property type="evidence" value="ECO:0007669"/>
    <property type="project" value="TreeGrafter"/>
</dbReference>
<dbReference type="InterPro" id="IPR050469">
    <property type="entry name" value="Diguanylate_Cyclase"/>
</dbReference>
<evidence type="ECO:0000313" key="3">
    <source>
        <dbReference type="EMBL" id="SHN55954.1"/>
    </source>
</evidence>
<keyword evidence="4" id="KW-1185">Reference proteome</keyword>
<dbReference type="PANTHER" id="PTHR45138:SF9">
    <property type="entry name" value="DIGUANYLATE CYCLASE DGCM-RELATED"/>
    <property type="match status" value="1"/>
</dbReference>
<reference evidence="4" key="1">
    <citation type="submission" date="2016-12" db="EMBL/GenBank/DDBJ databases">
        <authorList>
            <person name="Varghese N."/>
            <person name="Submissions S."/>
        </authorList>
    </citation>
    <scope>NUCLEOTIDE SEQUENCE [LARGE SCALE GENOMIC DNA]</scope>
    <source>
        <strain evidence="4">DSM 13020</strain>
    </source>
</reference>
<feature type="domain" description="GGDEF" evidence="2">
    <location>
        <begin position="203"/>
        <end position="327"/>
    </location>
</feature>
<dbReference type="Proteomes" id="UP000184207">
    <property type="component" value="Unassembled WGS sequence"/>
</dbReference>
<proteinExistence type="predicted"/>
<dbReference type="NCBIfam" id="TIGR00254">
    <property type="entry name" value="GGDEF"/>
    <property type="match status" value="1"/>
</dbReference>
<dbReference type="InterPro" id="IPR043128">
    <property type="entry name" value="Rev_trsase/Diguanyl_cyclase"/>
</dbReference>
<dbReference type="STRING" id="1121883.SAMN02745226_00716"/>
<sequence>MSGLEKTIVCIDENGRIIDVLTDDFKVFAGSKADTVLNVLDDGSRTKFLAFLVDLKESEVQVNWDMNFKVDDKIIEFLVSGKMLKNECIYLIILTRIVAELKKLYEDLSTINNEQINQFRRIIKEYAEKQNKIYLELIEEISKLNNELTNTQRELMKKTLELEELNKRLSELATKDALTGLYNRRVFNEIIEKEISRTRRFNQELTIIYMDINNFKIVNDTKGHSEGDKLLIEFGKILLSSTRYNVDYAFRFGGDEFLLLLVGSNEEDAVKVAERIQREVSKISDIVSVAYGIREIDISQEVNIDELLREADKLMYEHKRKMKAKQV</sequence>
<dbReference type="InterPro" id="IPR000160">
    <property type="entry name" value="GGDEF_dom"/>
</dbReference>
<accession>A0A1M7SC20</accession>
<gene>
    <name evidence="3" type="ORF">SAMN02745226_00716</name>
</gene>
<name>A0A1M7SC20_FERGO</name>
<dbReference type="EMBL" id="FRDJ01000003">
    <property type="protein sequence ID" value="SHN55954.1"/>
    <property type="molecule type" value="Genomic_DNA"/>
</dbReference>
<evidence type="ECO:0000256" key="1">
    <source>
        <dbReference type="SAM" id="Coils"/>
    </source>
</evidence>
<dbReference type="PROSITE" id="PS50887">
    <property type="entry name" value="GGDEF"/>
    <property type="match status" value="1"/>
</dbReference>
<evidence type="ECO:0000313" key="4">
    <source>
        <dbReference type="Proteomes" id="UP000184207"/>
    </source>
</evidence>
<dbReference type="CDD" id="cd01949">
    <property type="entry name" value="GGDEF"/>
    <property type="match status" value="1"/>
</dbReference>
<dbReference type="PANTHER" id="PTHR45138">
    <property type="entry name" value="REGULATORY COMPONENTS OF SENSORY TRANSDUCTION SYSTEM"/>
    <property type="match status" value="1"/>
</dbReference>
<dbReference type="Gene3D" id="3.30.70.270">
    <property type="match status" value="1"/>
</dbReference>
<dbReference type="OrthoDB" id="48290at2"/>
<dbReference type="AlphaFoldDB" id="A0A1M7SC20"/>